<dbReference type="EMBL" id="CAFBOL010000166">
    <property type="protein sequence ID" value="CAB5020532.1"/>
    <property type="molecule type" value="Genomic_DNA"/>
</dbReference>
<name>A0A6J7R1E1_9ZZZZ</name>
<accession>A0A6J7R1E1</accession>
<organism evidence="1">
    <name type="scientific">freshwater metagenome</name>
    <dbReference type="NCBI Taxonomy" id="449393"/>
    <lineage>
        <taxon>unclassified sequences</taxon>
        <taxon>metagenomes</taxon>
        <taxon>ecological metagenomes</taxon>
    </lineage>
</organism>
<reference evidence="1" key="1">
    <citation type="submission" date="2020-05" db="EMBL/GenBank/DDBJ databases">
        <authorList>
            <person name="Chiriac C."/>
            <person name="Salcher M."/>
            <person name="Ghai R."/>
            <person name="Kavagutti S V."/>
        </authorList>
    </citation>
    <scope>NUCLEOTIDE SEQUENCE</scope>
</reference>
<gene>
    <name evidence="1" type="ORF">UFOPK3931_03326</name>
</gene>
<sequence length="214" mass="21341">MLHLLYSLHIVMQLPAALHALPAVPPSKSLLPSARDGVTLVSASVSIAVVDPVSGLTAITSCFVPATVCPKMRNESNRSATDSRSLSPSMIGLLVLTCCPGCVCTTGALGVPSGSQARTSAPTFTVFVPSGTVNEVVCSRVWVPTKVVGSKSSSAGAGDGPAAPGRVISSTLGASAVLAVTLVVTSTVSPGATNAAGFEVLIEIPIGAVLTTFG</sequence>
<dbReference type="AlphaFoldDB" id="A0A6J7R1E1"/>
<protein>
    <submittedName>
        <fullName evidence="1">Unannotated protein</fullName>
    </submittedName>
</protein>
<evidence type="ECO:0000313" key="1">
    <source>
        <dbReference type="EMBL" id="CAB5020532.1"/>
    </source>
</evidence>
<proteinExistence type="predicted"/>